<dbReference type="InterPro" id="IPR019302">
    <property type="entry name" value="CAP12/PCTIR_TIR_dom"/>
</dbReference>
<protein>
    <submittedName>
        <fullName evidence="2">Nucleotide-binding protein</fullName>
    </submittedName>
</protein>
<accession>A0A973W5W2</accession>
<gene>
    <name evidence="2" type="ORF">HAP48_035870</name>
</gene>
<evidence type="ECO:0000313" key="2">
    <source>
        <dbReference type="EMBL" id="NVI48203.1"/>
    </source>
</evidence>
<dbReference type="RefSeq" id="WP_084518648.1">
    <property type="nucleotide sequence ID" value="NZ_CP088285.1"/>
</dbReference>
<dbReference type="AlphaFoldDB" id="A0A973W5W2"/>
<dbReference type="EMBL" id="JAAOLE020000001">
    <property type="protein sequence ID" value="NVI48203.1"/>
    <property type="molecule type" value="Genomic_DNA"/>
</dbReference>
<reference evidence="2" key="1">
    <citation type="submission" date="2020-06" db="EMBL/GenBank/DDBJ databases">
        <title>Whole Genome Sequence of Bradyrhizobium sp. Strain 1S1.</title>
        <authorList>
            <person name="Bromfield E.S.P."/>
            <person name="Cloutier S."/>
        </authorList>
    </citation>
    <scope>NUCLEOTIDE SEQUENCE [LARGE SCALE GENOMIC DNA]</scope>
    <source>
        <strain evidence="2">1S1</strain>
    </source>
</reference>
<sequence>MSLAGDSSRASDGYAATVYCQTGLGSLVASGIVDTEAGLRSRARQNVVFELGFVIGKFGAANVAALMKSTVEKPSDLDGIAYIPYGPGTSLKTELAREMYHMKIPFDTKAVLTA</sequence>
<organism evidence="2">
    <name type="scientific">Bradyrhizobium septentrionale</name>
    <dbReference type="NCBI Taxonomy" id="1404411"/>
    <lineage>
        <taxon>Bacteria</taxon>
        <taxon>Pseudomonadati</taxon>
        <taxon>Pseudomonadota</taxon>
        <taxon>Alphaproteobacteria</taxon>
        <taxon>Hyphomicrobiales</taxon>
        <taxon>Nitrobacteraceae</taxon>
        <taxon>Bradyrhizobium</taxon>
    </lineage>
</organism>
<dbReference type="Pfam" id="PF10137">
    <property type="entry name" value="CAP12-PCTIR_TIR"/>
    <property type="match status" value="1"/>
</dbReference>
<evidence type="ECO:0000259" key="1">
    <source>
        <dbReference type="Pfam" id="PF10137"/>
    </source>
</evidence>
<feature type="domain" description="CD-NTase-associated protein 12/Pycsar effector protein TIR" evidence="1">
    <location>
        <begin position="37"/>
        <end position="85"/>
    </location>
</feature>
<dbReference type="GO" id="GO:0050135">
    <property type="term" value="F:NADP+ nucleosidase activity"/>
    <property type="evidence" value="ECO:0007669"/>
    <property type="project" value="InterPro"/>
</dbReference>
<proteinExistence type="predicted"/>
<name>A0A973W5W2_9BRAD</name>
<comment type="caution">
    <text evidence="2">The sequence shown here is derived from an EMBL/GenBank/DDBJ whole genome shotgun (WGS) entry which is preliminary data.</text>
</comment>